<dbReference type="PANTHER" id="PTHR33115:SF43">
    <property type="entry name" value="BLE2 PROTEIN"/>
    <property type="match status" value="1"/>
</dbReference>
<evidence type="ECO:0000313" key="2">
    <source>
        <dbReference type="EMBL" id="TVU35941.1"/>
    </source>
</evidence>
<protein>
    <submittedName>
        <fullName evidence="2">Uncharacterized protein</fullName>
    </submittedName>
</protein>
<feature type="non-terminal residue" evidence="2">
    <location>
        <position position="1"/>
    </location>
</feature>
<accession>A0A5J9VK25</accession>
<proteinExistence type="predicted"/>
<dbReference type="Proteomes" id="UP000324897">
    <property type="component" value="Unassembled WGS sequence"/>
</dbReference>
<keyword evidence="1" id="KW-1133">Transmembrane helix</keyword>
<keyword evidence="1" id="KW-0472">Membrane</keyword>
<dbReference type="EMBL" id="RWGY01000009">
    <property type="protein sequence ID" value="TVU35941.1"/>
    <property type="molecule type" value="Genomic_DNA"/>
</dbReference>
<organism evidence="2 3">
    <name type="scientific">Eragrostis curvula</name>
    <name type="common">weeping love grass</name>
    <dbReference type="NCBI Taxonomy" id="38414"/>
    <lineage>
        <taxon>Eukaryota</taxon>
        <taxon>Viridiplantae</taxon>
        <taxon>Streptophyta</taxon>
        <taxon>Embryophyta</taxon>
        <taxon>Tracheophyta</taxon>
        <taxon>Spermatophyta</taxon>
        <taxon>Magnoliopsida</taxon>
        <taxon>Liliopsida</taxon>
        <taxon>Poales</taxon>
        <taxon>Poaceae</taxon>
        <taxon>PACMAD clade</taxon>
        <taxon>Chloridoideae</taxon>
        <taxon>Eragrostideae</taxon>
        <taxon>Eragrostidinae</taxon>
        <taxon>Eragrostis</taxon>
    </lineage>
</organism>
<name>A0A5J9VK25_9POAL</name>
<dbReference type="PANTHER" id="PTHR33115">
    <property type="entry name" value="ARM REPEAT SUPERFAMILY PROTEIN"/>
    <property type="match status" value="1"/>
</dbReference>
<evidence type="ECO:0000313" key="3">
    <source>
        <dbReference type="Proteomes" id="UP000324897"/>
    </source>
</evidence>
<keyword evidence="3" id="KW-1185">Reference proteome</keyword>
<sequence>MATPAGGDVSIRMPAAAGVLQRREKAAAKMEKRLNRFVRLVAFVEWAGNAFGALAFLWATGVLLGGFCTSLNSQDFWFATVMIFIEAFRCTQMVKFVFLPHVVATAGRG</sequence>
<gene>
    <name evidence="2" type="ORF">EJB05_17848</name>
</gene>
<comment type="caution">
    <text evidence="2">The sequence shown here is derived from an EMBL/GenBank/DDBJ whole genome shotgun (WGS) entry which is preliminary data.</text>
</comment>
<dbReference type="AlphaFoldDB" id="A0A5J9VK25"/>
<dbReference type="OrthoDB" id="683358at2759"/>
<dbReference type="Gramene" id="TVU35941">
    <property type="protein sequence ID" value="TVU35941"/>
    <property type="gene ID" value="EJB05_17848"/>
</dbReference>
<evidence type="ECO:0000256" key="1">
    <source>
        <dbReference type="SAM" id="Phobius"/>
    </source>
</evidence>
<feature type="transmembrane region" description="Helical" evidence="1">
    <location>
        <begin position="76"/>
        <end position="98"/>
    </location>
</feature>
<keyword evidence="1" id="KW-0812">Transmembrane</keyword>
<reference evidence="2 3" key="1">
    <citation type="journal article" date="2019" name="Sci. Rep.">
        <title>A high-quality genome of Eragrostis curvula grass provides insights into Poaceae evolution and supports new strategies to enhance forage quality.</title>
        <authorList>
            <person name="Carballo J."/>
            <person name="Santos B.A.C.M."/>
            <person name="Zappacosta D."/>
            <person name="Garbus I."/>
            <person name="Selva J.P."/>
            <person name="Gallo C.A."/>
            <person name="Diaz A."/>
            <person name="Albertini E."/>
            <person name="Caccamo M."/>
            <person name="Echenique V."/>
        </authorList>
    </citation>
    <scope>NUCLEOTIDE SEQUENCE [LARGE SCALE GENOMIC DNA]</scope>
    <source>
        <strain evidence="3">cv. Victoria</strain>
        <tissue evidence="2">Leaf</tissue>
    </source>
</reference>
<feature type="transmembrane region" description="Helical" evidence="1">
    <location>
        <begin position="40"/>
        <end position="64"/>
    </location>
</feature>